<keyword evidence="3 7" id="KW-0653">Protein transport</keyword>
<feature type="transmembrane region" description="Helical" evidence="7">
    <location>
        <begin position="12"/>
        <end position="34"/>
    </location>
</feature>
<accession>A0AAE3KIW2</accession>
<comment type="function">
    <text evidence="7">Part of the twin-arginine translocation (Tat) system that transports large folded proteins containing a characteristic twin-arginine motif in their signal peptide across membranes. Together with TatB, TatC is part of a receptor directly interacting with Tat signal peptides.</text>
</comment>
<protein>
    <recommendedName>
        <fullName evidence="7">Sec-independent protein translocase protein TatC</fullName>
    </recommendedName>
</protein>
<comment type="subunit">
    <text evidence="7">The Tat system comprises two distinct complexes: a TatABC complex, containing multiple copies of TatA, TatB and TatC subunits, and a separate TatA complex, containing only TatA subunits. Substrates initially bind to the TatABC complex, which probably triggers association of the separate TatA complex to form the active translocon.</text>
</comment>
<dbReference type="InterPro" id="IPR019820">
    <property type="entry name" value="Sec-indep_translocase_CS"/>
</dbReference>
<comment type="caution">
    <text evidence="9">The sequence shown here is derived from an EMBL/GenBank/DDBJ whole genome shotgun (WGS) entry which is preliminary data.</text>
</comment>
<dbReference type="AlphaFoldDB" id="A0AAE3KIW2"/>
<keyword evidence="4 7" id="KW-1133">Transmembrane helix</keyword>
<reference evidence="9" key="1">
    <citation type="submission" date="2022-06" db="EMBL/GenBank/DDBJ databases">
        <title>Genomic Encyclopedia of Archaeal and Bacterial Type Strains, Phase II (KMG-II): from individual species to whole genera.</title>
        <authorList>
            <person name="Goeker M."/>
        </authorList>
    </citation>
    <scope>NUCLEOTIDE SEQUENCE</scope>
    <source>
        <strain evidence="9">DSM 43935</strain>
    </source>
</reference>
<organism evidence="9 10">
    <name type="scientific">Goodfellowiella coeruleoviolacea</name>
    <dbReference type="NCBI Taxonomy" id="334858"/>
    <lineage>
        <taxon>Bacteria</taxon>
        <taxon>Bacillati</taxon>
        <taxon>Actinomycetota</taxon>
        <taxon>Actinomycetes</taxon>
        <taxon>Pseudonocardiales</taxon>
        <taxon>Pseudonocardiaceae</taxon>
        <taxon>Goodfellowiella</taxon>
    </lineage>
</organism>
<proteinExistence type="inferred from homology"/>
<evidence type="ECO:0000256" key="1">
    <source>
        <dbReference type="ARBA" id="ARBA00004141"/>
    </source>
</evidence>
<dbReference type="HAMAP" id="MF_00902">
    <property type="entry name" value="TatC"/>
    <property type="match status" value="1"/>
</dbReference>
<evidence type="ECO:0000256" key="4">
    <source>
        <dbReference type="ARBA" id="ARBA00022989"/>
    </source>
</evidence>
<evidence type="ECO:0000313" key="10">
    <source>
        <dbReference type="Proteomes" id="UP001206128"/>
    </source>
</evidence>
<comment type="similarity">
    <text evidence="7">Belongs to the TatC family.</text>
</comment>
<sequence>MTLIEHIYELRNRLGVALLAVLAGGVLGFLWFQYRVWGLPSLSDLLTEPYCALPSDMRVKFDGECRLLQTAPFEAFLIQMKVGIGVGAVLTSPIWLYQIWAFITPGLYAKERKFAASFVLCAVVLFVAGAVLAYFVAPQGLLVLSSFGGDAFVTALAGSSYVNFILGLLLVFGVSFELPLLVVMLNLVGVLPYEKLRQWRRGIIFALFIFAAVATPGTDPISMVAMAVALTILFELAIQIARINDRRKARRRAAEGWDNLSDDEAAPFDYTPEPVEPAEPIAADGQQRVKYDDAT</sequence>
<dbReference type="Pfam" id="PF00902">
    <property type="entry name" value="TatC"/>
    <property type="match status" value="1"/>
</dbReference>
<feature type="transmembrane region" description="Helical" evidence="7">
    <location>
        <begin position="82"/>
        <end position="103"/>
    </location>
</feature>
<evidence type="ECO:0000256" key="5">
    <source>
        <dbReference type="ARBA" id="ARBA00023010"/>
    </source>
</evidence>
<evidence type="ECO:0000256" key="2">
    <source>
        <dbReference type="ARBA" id="ARBA00022692"/>
    </source>
</evidence>
<dbReference type="InterPro" id="IPR002033">
    <property type="entry name" value="TatC"/>
</dbReference>
<keyword evidence="6 7" id="KW-0472">Membrane</keyword>
<dbReference type="Proteomes" id="UP001206128">
    <property type="component" value="Unassembled WGS sequence"/>
</dbReference>
<feature type="transmembrane region" description="Helical" evidence="7">
    <location>
        <begin position="221"/>
        <end position="241"/>
    </location>
</feature>
<evidence type="ECO:0000256" key="7">
    <source>
        <dbReference type="HAMAP-Rule" id="MF_00902"/>
    </source>
</evidence>
<dbReference type="GO" id="GO:0043953">
    <property type="term" value="P:protein transport by the Tat complex"/>
    <property type="evidence" value="ECO:0007669"/>
    <property type="project" value="UniProtKB-UniRule"/>
</dbReference>
<dbReference type="PRINTS" id="PR01840">
    <property type="entry name" value="TATCFAMILY"/>
</dbReference>
<dbReference type="EMBL" id="JAMTCK010000001">
    <property type="protein sequence ID" value="MCP2163688.1"/>
    <property type="molecule type" value="Genomic_DNA"/>
</dbReference>
<keyword evidence="10" id="KW-1185">Reference proteome</keyword>
<dbReference type="GO" id="GO:0033281">
    <property type="term" value="C:TAT protein transport complex"/>
    <property type="evidence" value="ECO:0007669"/>
    <property type="project" value="UniProtKB-UniRule"/>
</dbReference>
<evidence type="ECO:0000256" key="3">
    <source>
        <dbReference type="ARBA" id="ARBA00022927"/>
    </source>
</evidence>
<evidence type="ECO:0000256" key="6">
    <source>
        <dbReference type="ARBA" id="ARBA00023136"/>
    </source>
</evidence>
<keyword evidence="5 7" id="KW-0811">Translocation</keyword>
<feature type="transmembrane region" description="Helical" evidence="7">
    <location>
        <begin position="164"/>
        <end position="187"/>
    </location>
</feature>
<dbReference type="NCBIfam" id="TIGR00945">
    <property type="entry name" value="tatC"/>
    <property type="match status" value="1"/>
</dbReference>
<dbReference type="GO" id="GO:0065002">
    <property type="term" value="P:intracellular protein transmembrane transport"/>
    <property type="evidence" value="ECO:0007669"/>
    <property type="project" value="TreeGrafter"/>
</dbReference>
<comment type="subcellular location">
    <subcellularLocation>
        <location evidence="7">Cell membrane</location>
        <topology evidence="7">Multi-pass membrane protein</topology>
    </subcellularLocation>
    <subcellularLocation>
        <location evidence="1">Membrane</location>
        <topology evidence="1">Multi-pass membrane protein</topology>
    </subcellularLocation>
</comment>
<dbReference type="GO" id="GO:0009977">
    <property type="term" value="F:proton motive force dependent protein transmembrane transporter activity"/>
    <property type="evidence" value="ECO:0007669"/>
    <property type="project" value="TreeGrafter"/>
</dbReference>
<gene>
    <name evidence="7" type="primary">tatC</name>
    <name evidence="9" type="ORF">LX83_000528</name>
</gene>
<evidence type="ECO:0000256" key="8">
    <source>
        <dbReference type="SAM" id="MobiDB-lite"/>
    </source>
</evidence>
<keyword evidence="7" id="KW-1003">Cell membrane</keyword>
<dbReference type="RefSeq" id="WP_253766551.1">
    <property type="nucleotide sequence ID" value="NZ_JAMTCK010000001.1"/>
</dbReference>
<keyword evidence="2 7" id="KW-0812">Transmembrane</keyword>
<feature type="transmembrane region" description="Helical" evidence="7">
    <location>
        <begin position="199"/>
        <end position="215"/>
    </location>
</feature>
<dbReference type="PANTHER" id="PTHR30371:SF0">
    <property type="entry name" value="SEC-INDEPENDENT PROTEIN TRANSLOCASE PROTEIN TATC, CHLOROPLASTIC-RELATED"/>
    <property type="match status" value="1"/>
</dbReference>
<feature type="region of interest" description="Disordered" evidence="8">
    <location>
        <begin position="254"/>
        <end position="295"/>
    </location>
</feature>
<keyword evidence="7" id="KW-0813">Transport</keyword>
<feature type="transmembrane region" description="Helical" evidence="7">
    <location>
        <begin position="115"/>
        <end position="137"/>
    </location>
</feature>
<evidence type="ECO:0000313" key="9">
    <source>
        <dbReference type="EMBL" id="MCP2163688.1"/>
    </source>
</evidence>
<dbReference type="PANTHER" id="PTHR30371">
    <property type="entry name" value="SEC-INDEPENDENT PROTEIN TRANSLOCASE PROTEIN TATC"/>
    <property type="match status" value="1"/>
</dbReference>
<dbReference type="PROSITE" id="PS01218">
    <property type="entry name" value="TATC"/>
    <property type="match status" value="1"/>
</dbReference>
<name>A0AAE3KIW2_9PSEU</name>